<comment type="caution">
    <text evidence="1">The sequence shown here is derived from an EMBL/GenBank/DDBJ whole genome shotgun (WGS) entry which is preliminary data.</text>
</comment>
<keyword evidence="2" id="KW-1185">Reference proteome</keyword>
<protein>
    <submittedName>
        <fullName evidence="1">Uncharacterized protein</fullName>
    </submittedName>
</protein>
<evidence type="ECO:0000313" key="1">
    <source>
        <dbReference type="EMBL" id="GAA1985710.1"/>
    </source>
</evidence>
<organism evidence="1 2">
    <name type="scientific">Amycolatopsis minnesotensis</name>
    <dbReference type="NCBI Taxonomy" id="337894"/>
    <lineage>
        <taxon>Bacteria</taxon>
        <taxon>Bacillati</taxon>
        <taxon>Actinomycetota</taxon>
        <taxon>Actinomycetes</taxon>
        <taxon>Pseudonocardiales</taxon>
        <taxon>Pseudonocardiaceae</taxon>
        <taxon>Amycolatopsis</taxon>
    </lineage>
</organism>
<reference evidence="1 2" key="1">
    <citation type="journal article" date="2019" name="Int. J. Syst. Evol. Microbiol.">
        <title>The Global Catalogue of Microorganisms (GCM) 10K type strain sequencing project: providing services to taxonomists for standard genome sequencing and annotation.</title>
        <authorList>
            <consortium name="The Broad Institute Genomics Platform"/>
            <consortium name="The Broad Institute Genome Sequencing Center for Infectious Disease"/>
            <person name="Wu L."/>
            <person name="Ma J."/>
        </authorList>
    </citation>
    <scope>NUCLEOTIDE SEQUENCE [LARGE SCALE GENOMIC DNA]</scope>
    <source>
        <strain evidence="1 2">JCM 14545</strain>
    </source>
</reference>
<dbReference type="RefSeq" id="WP_344429754.1">
    <property type="nucleotide sequence ID" value="NZ_BAAANN010000042.1"/>
</dbReference>
<proteinExistence type="predicted"/>
<dbReference type="Proteomes" id="UP001501116">
    <property type="component" value="Unassembled WGS sequence"/>
</dbReference>
<sequence>MRLAGRQRLDAELLALAAQLPDPVPALVVQQAPDAPFTVCGERVRVGRADRAAREIRYSLDPVVHCGDGPTPDGVLSYEGLLDGADPIENRCSSVAPTSSSRCSSQWR</sequence>
<name>A0ABN2SFT7_9PSEU</name>
<dbReference type="EMBL" id="BAAANN010000042">
    <property type="protein sequence ID" value="GAA1985710.1"/>
    <property type="molecule type" value="Genomic_DNA"/>
</dbReference>
<evidence type="ECO:0000313" key="2">
    <source>
        <dbReference type="Proteomes" id="UP001501116"/>
    </source>
</evidence>
<gene>
    <name evidence="1" type="ORF">GCM10009754_74260</name>
</gene>
<accession>A0ABN2SFT7</accession>